<sequence>MIPPQFEYVKPNSVAEAVSALGESEEAKALAGGQSLLPLLRFRLAYPDVVVDLGELAELRGVRDEGDAVWIGAMTTHYDVVNDPVIAEHCELLAMATRTVADPAVRHRGTIGGSLSHADPAGDLPAVALALEAEFLISGPEGERTVAAPDFFEDYLTTTLEPEEILTGIRVPKWEGWSFHYEKFARTAQAWAIVGVAAGTRRREGEIAEARVGLTNMGPTPMRAHAVEEALVGVPAQAGSVRAASATADQGTAPPSDVNGQADYRRHLARVLTERALEQAAGI</sequence>
<dbReference type="InterPro" id="IPR051312">
    <property type="entry name" value="Diverse_Substr_Oxidored"/>
</dbReference>
<reference evidence="6" key="1">
    <citation type="journal article" date="2019" name="Int. J. Syst. Evol. Microbiol.">
        <title>The Global Catalogue of Microorganisms (GCM) 10K type strain sequencing project: providing services to taxonomists for standard genome sequencing and annotation.</title>
        <authorList>
            <consortium name="The Broad Institute Genomics Platform"/>
            <consortium name="The Broad Institute Genome Sequencing Center for Infectious Disease"/>
            <person name="Wu L."/>
            <person name="Ma J."/>
        </authorList>
    </citation>
    <scope>NUCLEOTIDE SEQUENCE [LARGE SCALE GENOMIC DNA]</scope>
    <source>
        <strain evidence="6">JCM 17137</strain>
    </source>
</reference>
<dbReference type="InterPro" id="IPR002346">
    <property type="entry name" value="Mopterin_DH_FAD-bd"/>
</dbReference>
<dbReference type="EMBL" id="BAABDD010000036">
    <property type="protein sequence ID" value="GAA3762507.1"/>
    <property type="molecule type" value="Genomic_DNA"/>
</dbReference>
<dbReference type="InterPro" id="IPR016169">
    <property type="entry name" value="FAD-bd_PCMH_sub2"/>
</dbReference>
<organism evidence="5 6">
    <name type="scientific">Salinactinospora qingdaonensis</name>
    <dbReference type="NCBI Taxonomy" id="702744"/>
    <lineage>
        <taxon>Bacteria</taxon>
        <taxon>Bacillati</taxon>
        <taxon>Actinomycetota</taxon>
        <taxon>Actinomycetes</taxon>
        <taxon>Streptosporangiales</taxon>
        <taxon>Nocardiopsidaceae</taxon>
        <taxon>Salinactinospora</taxon>
    </lineage>
</organism>
<keyword evidence="2" id="KW-0274">FAD</keyword>
<evidence type="ECO:0000256" key="1">
    <source>
        <dbReference type="ARBA" id="ARBA00022630"/>
    </source>
</evidence>
<keyword evidence="6" id="KW-1185">Reference proteome</keyword>
<keyword evidence="3" id="KW-0560">Oxidoreductase</keyword>
<dbReference type="SMART" id="SM01092">
    <property type="entry name" value="CO_deh_flav_C"/>
    <property type="match status" value="1"/>
</dbReference>
<protein>
    <submittedName>
        <fullName evidence="5">Xanthine dehydrogenase family protein subunit M</fullName>
    </submittedName>
</protein>
<dbReference type="Gene3D" id="3.30.390.50">
    <property type="entry name" value="CO dehydrogenase flavoprotein, C-terminal domain"/>
    <property type="match status" value="1"/>
</dbReference>
<comment type="caution">
    <text evidence="5">The sequence shown here is derived from an EMBL/GenBank/DDBJ whole genome shotgun (WGS) entry which is preliminary data.</text>
</comment>
<dbReference type="Pfam" id="PF03450">
    <property type="entry name" value="CO_deh_flav_C"/>
    <property type="match status" value="1"/>
</dbReference>
<dbReference type="InterPro" id="IPR036318">
    <property type="entry name" value="FAD-bd_PCMH-like_sf"/>
</dbReference>
<evidence type="ECO:0000259" key="4">
    <source>
        <dbReference type="PROSITE" id="PS51387"/>
    </source>
</evidence>
<keyword evidence="1" id="KW-0285">Flavoprotein</keyword>
<dbReference type="PROSITE" id="PS51387">
    <property type="entry name" value="FAD_PCMH"/>
    <property type="match status" value="1"/>
</dbReference>
<dbReference type="SUPFAM" id="SSF56176">
    <property type="entry name" value="FAD-binding/transporter-associated domain-like"/>
    <property type="match status" value="1"/>
</dbReference>
<evidence type="ECO:0000256" key="2">
    <source>
        <dbReference type="ARBA" id="ARBA00022827"/>
    </source>
</evidence>
<gene>
    <name evidence="5" type="ORF">GCM10022402_45130</name>
</gene>
<dbReference type="Gene3D" id="3.30.465.10">
    <property type="match status" value="1"/>
</dbReference>
<evidence type="ECO:0000313" key="6">
    <source>
        <dbReference type="Proteomes" id="UP001500908"/>
    </source>
</evidence>
<dbReference type="InterPro" id="IPR016166">
    <property type="entry name" value="FAD-bd_PCMH"/>
</dbReference>
<feature type="domain" description="FAD-binding PCMH-type" evidence="4">
    <location>
        <begin position="1"/>
        <end position="176"/>
    </location>
</feature>
<dbReference type="PANTHER" id="PTHR42659:SF2">
    <property type="entry name" value="XANTHINE DEHYDROGENASE SUBUNIT C-RELATED"/>
    <property type="match status" value="1"/>
</dbReference>
<dbReference type="InterPro" id="IPR005107">
    <property type="entry name" value="CO_DH_flav_C"/>
</dbReference>
<dbReference type="RefSeq" id="WP_344976146.1">
    <property type="nucleotide sequence ID" value="NZ_BAABDD010000036.1"/>
</dbReference>
<dbReference type="Gene3D" id="3.30.43.10">
    <property type="entry name" value="Uridine Diphospho-n-acetylenolpyruvylglucosamine Reductase, domain 2"/>
    <property type="match status" value="1"/>
</dbReference>
<proteinExistence type="predicted"/>
<dbReference type="Pfam" id="PF00941">
    <property type="entry name" value="FAD_binding_5"/>
    <property type="match status" value="1"/>
</dbReference>
<dbReference type="PANTHER" id="PTHR42659">
    <property type="entry name" value="XANTHINE DEHYDROGENASE SUBUNIT C-RELATED"/>
    <property type="match status" value="1"/>
</dbReference>
<dbReference type="InterPro" id="IPR036683">
    <property type="entry name" value="CO_DH_flav_C_dom_sf"/>
</dbReference>
<evidence type="ECO:0000256" key="3">
    <source>
        <dbReference type="ARBA" id="ARBA00023002"/>
    </source>
</evidence>
<evidence type="ECO:0000313" key="5">
    <source>
        <dbReference type="EMBL" id="GAA3762507.1"/>
    </source>
</evidence>
<dbReference type="SUPFAM" id="SSF55447">
    <property type="entry name" value="CO dehydrogenase flavoprotein C-terminal domain-like"/>
    <property type="match status" value="1"/>
</dbReference>
<dbReference type="InterPro" id="IPR016167">
    <property type="entry name" value="FAD-bd_PCMH_sub1"/>
</dbReference>
<accession>A0ABP7GD25</accession>
<name>A0ABP7GD25_9ACTN</name>
<dbReference type="Proteomes" id="UP001500908">
    <property type="component" value="Unassembled WGS sequence"/>
</dbReference>